<dbReference type="AlphaFoldDB" id="A0A6V6ZBW1"/>
<name>A0A6V6ZBW1_9FLAO</name>
<evidence type="ECO:0008006" key="3">
    <source>
        <dbReference type="Google" id="ProtNLM"/>
    </source>
</evidence>
<dbReference type="EMBL" id="CAIJDO010000262">
    <property type="protein sequence ID" value="CAD0009297.1"/>
    <property type="molecule type" value="Genomic_DNA"/>
</dbReference>
<keyword evidence="2" id="KW-1185">Reference proteome</keyword>
<dbReference type="Gene3D" id="2.40.160.60">
    <property type="entry name" value="Outer membrane protein transport protein (OMPP1/FadL/TodX)"/>
    <property type="match status" value="1"/>
</dbReference>
<dbReference type="SUPFAM" id="SSF56935">
    <property type="entry name" value="Porins"/>
    <property type="match status" value="1"/>
</dbReference>
<proteinExistence type="predicted"/>
<sequence>MLYAFLIQFFILTPDFYIIYQKEEICSVKNYIFGKNLNKPRFEKTNTLKKILVFLLFWNCASNYAQTVRKYSNEFMNIGVDAAALAMSSAVVASTNDVNSVYWNPAGLTNLEDHQISLMHANYFANIAQYDYIGYAIPIDDRSAWGISMIRFGVDDILDTTELIDNQGNIDYNRISLFSTADYGFTFSYARKLPIEGFQYGVNTKVIRRVIGKFANSWGFGFDFGLQFERNDWKFGLMLRDITTTYNVWNIDEEEYKKISDAIPGENQELPESTEITLPKAQLGISKKFEFHNDTSLLVATNLNMRFEQTNDIISSNIVSIDPALGLEFGYTELVFLRGGVGNFQNVTQLDNTEKLNFQPNIGLGFKYKGIQVDYALTDLGNQSTALYSNIFSLKVDLGIFR</sequence>
<accession>A0A6V6ZBW1</accession>
<dbReference type="NCBIfam" id="NF033709">
    <property type="entry name" value="PorV_fam"/>
    <property type="match status" value="1"/>
</dbReference>
<comment type="caution">
    <text evidence="1">The sequence shown here is derived from an EMBL/GenBank/DDBJ whole genome shotgun (WGS) entry which is preliminary data.</text>
</comment>
<evidence type="ECO:0000313" key="2">
    <source>
        <dbReference type="Proteomes" id="UP000556700"/>
    </source>
</evidence>
<evidence type="ECO:0000313" key="1">
    <source>
        <dbReference type="EMBL" id="CAD0009297.1"/>
    </source>
</evidence>
<organism evidence="1 2">
    <name type="scientific">Flavobacterium chungangense</name>
    <dbReference type="NCBI Taxonomy" id="554283"/>
    <lineage>
        <taxon>Bacteria</taxon>
        <taxon>Pseudomonadati</taxon>
        <taxon>Bacteroidota</taxon>
        <taxon>Flavobacteriia</taxon>
        <taxon>Flavobacteriales</taxon>
        <taxon>Flavobacteriaceae</taxon>
        <taxon>Flavobacterium</taxon>
    </lineage>
</organism>
<reference evidence="1 2" key="1">
    <citation type="submission" date="2020-06" db="EMBL/GenBank/DDBJ databases">
        <authorList>
            <person name="Criscuolo A."/>
        </authorList>
    </citation>
    <scope>NUCLEOTIDE SEQUENCE [LARGE SCALE GENOMIC DNA]</scope>
    <source>
        <strain evidence="2">CIP 110025</strain>
    </source>
</reference>
<gene>
    <name evidence="1" type="ORF">FLACHUCJ7_04196</name>
</gene>
<dbReference type="Proteomes" id="UP000556700">
    <property type="component" value="Unassembled WGS sequence"/>
</dbReference>
<protein>
    <recommendedName>
        <fullName evidence="3">PorV/PorQ family protein</fullName>
    </recommendedName>
</protein>